<name>A0ABS7LHP9_9HYPH</name>
<reference evidence="1 2" key="1">
    <citation type="submission" date="2020-06" db="EMBL/GenBank/DDBJ databases">
        <title>Global-level population genomics: horizontal gene transfer, symbiosis and evolution in Rhizobia.</title>
        <authorList>
            <person name="Gai Y."/>
        </authorList>
    </citation>
    <scope>NUCLEOTIDE SEQUENCE [LARGE SCALE GENOMIC DNA]</scope>
    <source>
        <strain evidence="1 2">PLR6_1b</strain>
    </source>
</reference>
<gene>
    <name evidence="1" type="ORF">HJA87_14095</name>
</gene>
<proteinExistence type="predicted"/>
<dbReference type="Proteomes" id="UP000720124">
    <property type="component" value="Unassembled WGS sequence"/>
</dbReference>
<accession>A0ABS7LHP9</accession>
<dbReference type="RefSeq" id="WP_064710677.1">
    <property type="nucleotide sequence ID" value="NZ_CP071612.1"/>
</dbReference>
<evidence type="ECO:0000313" key="2">
    <source>
        <dbReference type="Proteomes" id="UP000720124"/>
    </source>
</evidence>
<sequence length="90" mass="11088">MTRSSRREAGRRRLAMRLPQMRTLIMKARDPWQLELFEAYQMAVEARDRLRRRQFNLRLVREYEETCVEIEQHVIRAMHEAPYPNYRLVP</sequence>
<organism evidence="1 2">
    <name type="scientific">Rhizobium bangladeshense</name>
    <dbReference type="NCBI Taxonomy" id="1138189"/>
    <lineage>
        <taxon>Bacteria</taxon>
        <taxon>Pseudomonadati</taxon>
        <taxon>Pseudomonadota</taxon>
        <taxon>Alphaproteobacteria</taxon>
        <taxon>Hyphomicrobiales</taxon>
        <taxon>Rhizobiaceae</taxon>
        <taxon>Rhizobium/Agrobacterium group</taxon>
        <taxon>Rhizobium</taxon>
    </lineage>
</organism>
<dbReference type="GeneID" id="66145919"/>
<comment type="caution">
    <text evidence="1">The sequence shown here is derived from an EMBL/GenBank/DDBJ whole genome shotgun (WGS) entry which is preliminary data.</text>
</comment>
<protein>
    <submittedName>
        <fullName evidence="1">Uncharacterized protein</fullName>
    </submittedName>
</protein>
<keyword evidence="2" id="KW-1185">Reference proteome</keyword>
<dbReference type="EMBL" id="JABTXI010000004">
    <property type="protein sequence ID" value="MBY3591001.1"/>
    <property type="molecule type" value="Genomic_DNA"/>
</dbReference>
<evidence type="ECO:0000313" key="1">
    <source>
        <dbReference type="EMBL" id="MBY3591001.1"/>
    </source>
</evidence>